<dbReference type="EMBL" id="LJIJ01000009">
    <property type="protein sequence ID" value="ODN06212.1"/>
    <property type="molecule type" value="Genomic_DNA"/>
</dbReference>
<accession>A0A1D2NLS8</accession>
<name>A0A1D2NLS8_ORCCI</name>
<protein>
    <submittedName>
        <fullName evidence="1">Uncharacterized protein</fullName>
    </submittedName>
</protein>
<dbReference type="STRING" id="48709.A0A1D2NLS8"/>
<sequence length="121" mass="14179">MPKTAQNFTTRIQQWLSKNHFRIEGEKIICKACCETFEIKTLFQLTQHVSTTMHINNICMQKQGELQQLLTEFTSKEFDEDLRKALLAADIPWTKLQNLIFKSFLEKYCEGTIPDESTVNF</sequence>
<evidence type="ECO:0000313" key="2">
    <source>
        <dbReference type="Proteomes" id="UP000094527"/>
    </source>
</evidence>
<organism evidence="1 2">
    <name type="scientific">Orchesella cincta</name>
    <name type="common">Springtail</name>
    <name type="synonym">Podura cincta</name>
    <dbReference type="NCBI Taxonomy" id="48709"/>
    <lineage>
        <taxon>Eukaryota</taxon>
        <taxon>Metazoa</taxon>
        <taxon>Ecdysozoa</taxon>
        <taxon>Arthropoda</taxon>
        <taxon>Hexapoda</taxon>
        <taxon>Collembola</taxon>
        <taxon>Entomobryomorpha</taxon>
        <taxon>Entomobryoidea</taxon>
        <taxon>Orchesellidae</taxon>
        <taxon>Orchesellinae</taxon>
        <taxon>Orchesella</taxon>
    </lineage>
</organism>
<dbReference type="AlphaFoldDB" id="A0A1D2NLS8"/>
<comment type="caution">
    <text evidence="1">The sequence shown here is derived from an EMBL/GenBank/DDBJ whole genome shotgun (WGS) entry which is preliminary data.</text>
</comment>
<evidence type="ECO:0000313" key="1">
    <source>
        <dbReference type="EMBL" id="ODN06212.1"/>
    </source>
</evidence>
<proteinExistence type="predicted"/>
<dbReference type="Proteomes" id="UP000094527">
    <property type="component" value="Unassembled WGS sequence"/>
</dbReference>
<reference evidence="1 2" key="1">
    <citation type="journal article" date="2016" name="Genome Biol. Evol.">
        <title>Gene Family Evolution Reflects Adaptation to Soil Environmental Stressors in the Genome of the Collembolan Orchesella cincta.</title>
        <authorList>
            <person name="Faddeeva-Vakhrusheva A."/>
            <person name="Derks M.F."/>
            <person name="Anvar S.Y."/>
            <person name="Agamennone V."/>
            <person name="Suring W."/>
            <person name="Smit S."/>
            <person name="van Straalen N.M."/>
            <person name="Roelofs D."/>
        </authorList>
    </citation>
    <scope>NUCLEOTIDE SEQUENCE [LARGE SCALE GENOMIC DNA]</scope>
    <source>
        <tissue evidence="1">Mixed pool</tissue>
    </source>
</reference>
<dbReference type="OMA" id="ICKACCE"/>
<dbReference type="OrthoDB" id="6768725at2759"/>
<keyword evidence="2" id="KW-1185">Reference proteome</keyword>
<gene>
    <name evidence="1" type="ORF">Ocin01_00450</name>
</gene>